<evidence type="ECO:0000313" key="2">
    <source>
        <dbReference type="EMBL" id="KAF2857747.1"/>
    </source>
</evidence>
<accession>A0A6A7BS59</accession>
<keyword evidence="1" id="KW-0472">Membrane</keyword>
<dbReference type="Proteomes" id="UP000799421">
    <property type="component" value="Unassembled WGS sequence"/>
</dbReference>
<sequence>MLRNNYLPTLWRVSWLNIAQQRRGNPMNLIFHRVSCASSLWITIGILVSVLPILRNCVVSEILACCTLTFLPEVLKKIAMLKLFLALLGGPSHGRALSPLVLRSTHFCT</sequence>
<keyword evidence="1" id="KW-0812">Transmembrane</keyword>
<dbReference type="EMBL" id="MU006029">
    <property type="protein sequence ID" value="KAF2857747.1"/>
    <property type="molecule type" value="Genomic_DNA"/>
</dbReference>
<dbReference type="AlphaFoldDB" id="A0A6A7BS59"/>
<evidence type="ECO:0000313" key="3">
    <source>
        <dbReference type="Proteomes" id="UP000799421"/>
    </source>
</evidence>
<protein>
    <submittedName>
        <fullName evidence="2">Uncharacterized protein</fullName>
    </submittedName>
</protein>
<organism evidence="2 3">
    <name type="scientific">Piedraia hortae CBS 480.64</name>
    <dbReference type="NCBI Taxonomy" id="1314780"/>
    <lineage>
        <taxon>Eukaryota</taxon>
        <taxon>Fungi</taxon>
        <taxon>Dikarya</taxon>
        <taxon>Ascomycota</taxon>
        <taxon>Pezizomycotina</taxon>
        <taxon>Dothideomycetes</taxon>
        <taxon>Dothideomycetidae</taxon>
        <taxon>Capnodiales</taxon>
        <taxon>Piedraiaceae</taxon>
        <taxon>Piedraia</taxon>
    </lineage>
</organism>
<name>A0A6A7BS59_9PEZI</name>
<proteinExistence type="predicted"/>
<keyword evidence="3" id="KW-1185">Reference proteome</keyword>
<keyword evidence="1" id="KW-1133">Transmembrane helix</keyword>
<feature type="transmembrane region" description="Helical" evidence="1">
    <location>
        <begin position="30"/>
        <end position="54"/>
    </location>
</feature>
<evidence type="ECO:0000256" key="1">
    <source>
        <dbReference type="SAM" id="Phobius"/>
    </source>
</evidence>
<gene>
    <name evidence="2" type="ORF">K470DRAFT_160011</name>
</gene>
<reference evidence="2" key="1">
    <citation type="journal article" date="2020" name="Stud. Mycol.">
        <title>101 Dothideomycetes genomes: a test case for predicting lifestyles and emergence of pathogens.</title>
        <authorList>
            <person name="Haridas S."/>
            <person name="Albert R."/>
            <person name="Binder M."/>
            <person name="Bloem J."/>
            <person name="Labutti K."/>
            <person name="Salamov A."/>
            <person name="Andreopoulos B."/>
            <person name="Baker S."/>
            <person name="Barry K."/>
            <person name="Bills G."/>
            <person name="Bluhm B."/>
            <person name="Cannon C."/>
            <person name="Castanera R."/>
            <person name="Culley D."/>
            <person name="Daum C."/>
            <person name="Ezra D."/>
            <person name="Gonzalez J."/>
            <person name="Henrissat B."/>
            <person name="Kuo A."/>
            <person name="Liang C."/>
            <person name="Lipzen A."/>
            <person name="Lutzoni F."/>
            <person name="Magnuson J."/>
            <person name="Mondo S."/>
            <person name="Nolan M."/>
            <person name="Ohm R."/>
            <person name="Pangilinan J."/>
            <person name="Park H.-J."/>
            <person name="Ramirez L."/>
            <person name="Alfaro M."/>
            <person name="Sun H."/>
            <person name="Tritt A."/>
            <person name="Yoshinaga Y."/>
            <person name="Zwiers L.-H."/>
            <person name="Turgeon B."/>
            <person name="Goodwin S."/>
            <person name="Spatafora J."/>
            <person name="Crous P."/>
            <person name="Grigoriev I."/>
        </authorList>
    </citation>
    <scope>NUCLEOTIDE SEQUENCE</scope>
    <source>
        <strain evidence="2">CBS 480.64</strain>
    </source>
</reference>